<dbReference type="InterPro" id="IPR012677">
    <property type="entry name" value="Nucleotide-bd_a/b_plait_sf"/>
</dbReference>
<dbReference type="RefSeq" id="XP_028826642.1">
    <property type="nucleotide sequence ID" value="XM_028970809.1"/>
</dbReference>
<protein>
    <recommendedName>
        <fullName evidence="3">RING-type E3 ubiquitin transferase</fullName>
        <ecNumber evidence="3">2.3.2.27</ecNumber>
    </recommendedName>
</protein>
<evidence type="ECO:0000313" key="10">
    <source>
        <dbReference type="Proteomes" id="UP000694580"/>
    </source>
</evidence>
<evidence type="ECO:0000256" key="6">
    <source>
        <dbReference type="PROSITE-ProRule" id="PRU00176"/>
    </source>
</evidence>
<dbReference type="EC" id="2.3.2.27" evidence="3"/>
<comment type="catalytic activity">
    <reaction evidence="1">
        <text>S-ubiquitinyl-[E2 ubiquitin-conjugating enzyme]-L-cysteine + [acceptor protein]-L-lysine = [E2 ubiquitin-conjugating enzyme]-L-cysteine + N(6)-ubiquitinyl-[acceptor protein]-L-lysine.</text>
        <dbReference type="EC" id="2.3.2.27"/>
    </reaction>
</comment>
<feature type="region of interest" description="Disordered" evidence="7">
    <location>
        <begin position="366"/>
        <end position="393"/>
    </location>
</feature>
<name>A0AAY4A2B6_9TELE</name>
<dbReference type="Ensembl" id="ENSDCDT00010003034.1">
    <property type="protein sequence ID" value="ENSDCDP00010002919.1"/>
    <property type="gene ID" value="ENSDCDG00010001372.1"/>
</dbReference>
<dbReference type="GO" id="GO:0016567">
    <property type="term" value="P:protein ubiquitination"/>
    <property type="evidence" value="ECO:0007669"/>
    <property type="project" value="InterPro"/>
</dbReference>
<dbReference type="Proteomes" id="UP000694580">
    <property type="component" value="Chromosome 2"/>
</dbReference>
<dbReference type="PANTHER" id="PTHR12622">
    <property type="entry name" value="DELTEX-RELATED"/>
    <property type="match status" value="1"/>
</dbReference>
<keyword evidence="4" id="KW-0808">Transferase</keyword>
<dbReference type="Gene3D" id="3.30.390.130">
    <property type="match status" value="1"/>
</dbReference>
<comment type="pathway">
    <text evidence="2">Protein modification; protein ubiquitination.</text>
</comment>
<evidence type="ECO:0000256" key="5">
    <source>
        <dbReference type="ARBA" id="ARBA00022723"/>
    </source>
</evidence>
<feature type="domain" description="RRM" evidence="8">
    <location>
        <begin position="6"/>
        <end position="90"/>
    </location>
</feature>
<dbReference type="InterPro" id="IPR039399">
    <property type="entry name" value="Deltex_C_sf"/>
</dbReference>
<feature type="region of interest" description="Disordered" evidence="7">
    <location>
        <begin position="511"/>
        <end position="534"/>
    </location>
</feature>
<feature type="region of interest" description="Disordered" evidence="7">
    <location>
        <begin position="757"/>
        <end position="902"/>
    </location>
</feature>
<dbReference type="GeneID" id="114784929"/>
<keyword evidence="10" id="KW-1185">Reference proteome</keyword>
<dbReference type="Pfam" id="PF18102">
    <property type="entry name" value="DTC"/>
    <property type="match status" value="1"/>
</dbReference>
<accession>A0AAY4A2B6</accession>
<dbReference type="GO" id="GO:0003723">
    <property type="term" value="F:RNA binding"/>
    <property type="evidence" value="ECO:0007669"/>
    <property type="project" value="UniProtKB-UniRule"/>
</dbReference>
<dbReference type="Pfam" id="PF23222">
    <property type="entry name" value="RRM_PARP14_1"/>
    <property type="match status" value="1"/>
</dbReference>
<feature type="compositionally biased region" description="Basic and acidic residues" evidence="7">
    <location>
        <begin position="162"/>
        <end position="182"/>
    </location>
</feature>
<dbReference type="InterPro" id="IPR000504">
    <property type="entry name" value="RRM_dom"/>
</dbReference>
<dbReference type="SUPFAM" id="SSF54928">
    <property type="entry name" value="RNA-binding domain, RBD"/>
    <property type="match status" value="1"/>
</dbReference>
<sequence>MDEQENTVLVSRLPTDVCEKRLADKLLIHFLRRRNGGGEVASVRVPTATPGTAHVTFEDREVARRVAERRKHVLSVGNKDYEITVSALSRKLHPDEIFPLTSVVVDYGKLPGGRESISCLQPAFPDVLFAFDGEAALCTLRGRYSVVQALTRRVLDAQSASEKPEDPPAERTEVSRPHRGGEDGEAEPPGHVGAASQEEYYHLSREPDARDARDTRDQLNEDDCCLVIDSDVFSYLRRHSSEEYEDILHRHAVDVLDVVTEDVTALYLRPKAGCGGRSLRAALEELTSLHWEKEARLRKERVEKSSMAAGGLEPALEMLGQSLPEVMVTEDDRHVYLIGSGGDVAEAKRRLLDGVAAEFGDEKKKSSALALSGTKMTGLEDAPPTDDPRRGLDQLFKSHRSSASTKSLKIAANFSEGLRGFHPSQEVHLADENVPDYHQTHSLPIIKPALKDVAPNATSEDTLFKKASHGLGTNHLSGKVPSGSDTSEGGHSFTMETRFSWLNLKDIQAPKETDEDSLFRRPGPHGSTLDGIRVPPNLLASEASARPTVSSFSLNVARKKPACPALKRTSSFSGGAKSGRNDPKNNAAGSSSPPRRASFSLDQQSSKSAQRPASEEAYSVVLLVPVDIWAYIKDVYKVQVEDVTSDLQFKEVESDTTVNLHLKGADLKNVEASQKALQKLISVTTVDFVKLGVPLDALGLSDPTDEGLVDICLMLKEHAKKVRICCGGESVFISGPKLWSEKVKTVLIQETNNRRTMAKKDTRFSTADGGQALSRVEREKKDARRSSVPDVPRSGDGLRGDQARRLLGVDQDQEPPLTTDRKGTMEIKSCGQREMGGAADKPRRSTVHSVDADGSGESVEGTKTSDKKGGGPPASCVCGVDGDAVSRPASTPDRGPPGIRGSVRFSELSLSLPGHAKDTLIKITYTVPDGVQAPDHPCPGAPFRGGDFDAFLPRNDTTLRMLPYLQRAFSQGLTFTVKAAEPGPRGPAEHRVAWGRIPHKTKTSGGKSGNGFPDAGFLKQLARALEPVGFRE</sequence>
<feature type="region of interest" description="Disordered" evidence="7">
    <location>
        <begin position="156"/>
        <end position="193"/>
    </location>
</feature>
<gene>
    <name evidence="9" type="primary">LOC114784929</name>
</gene>
<dbReference type="GO" id="GO:0007219">
    <property type="term" value="P:Notch signaling pathway"/>
    <property type="evidence" value="ECO:0007669"/>
    <property type="project" value="InterPro"/>
</dbReference>
<dbReference type="InterPro" id="IPR035979">
    <property type="entry name" value="RBD_domain_sf"/>
</dbReference>
<dbReference type="InterPro" id="IPR039396">
    <property type="entry name" value="Deltex_C"/>
</dbReference>
<feature type="region of interest" description="Disordered" evidence="7">
    <location>
        <begin position="469"/>
        <end position="492"/>
    </location>
</feature>
<dbReference type="GO" id="GO:0046872">
    <property type="term" value="F:metal ion binding"/>
    <property type="evidence" value="ECO:0007669"/>
    <property type="project" value="UniProtKB-KW"/>
</dbReference>
<evidence type="ECO:0000256" key="1">
    <source>
        <dbReference type="ARBA" id="ARBA00000900"/>
    </source>
</evidence>
<dbReference type="AlphaFoldDB" id="A0AAY4A2B6"/>
<feature type="compositionally biased region" description="Polar residues" evidence="7">
    <location>
        <begin position="483"/>
        <end position="492"/>
    </location>
</feature>
<evidence type="ECO:0000259" key="8">
    <source>
        <dbReference type="PROSITE" id="PS50102"/>
    </source>
</evidence>
<feature type="compositionally biased region" description="Basic and acidic residues" evidence="7">
    <location>
        <begin position="775"/>
        <end position="787"/>
    </location>
</feature>
<dbReference type="Gene3D" id="3.30.70.330">
    <property type="match status" value="1"/>
</dbReference>
<dbReference type="InterPro" id="IPR039398">
    <property type="entry name" value="Deltex_fam"/>
</dbReference>
<evidence type="ECO:0000313" key="9">
    <source>
        <dbReference type="Ensembl" id="ENSDCDP00010002919.1"/>
    </source>
</evidence>
<evidence type="ECO:0000256" key="7">
    <source>
        <dbReference type="SAM" id="MobiDB-lite"/>
    </source>
</evidence>
<dbReference type="GO" id="GO:0061630">
    <property type="term" value="F:ubiquitin protein ligase activity"/>
    <property type="evidence" value="ECO:0007669"/>
    <property type="project" value="UniProtKB-EC"/>
</dbReference>
<keyword evidence="6" id="KW-0694">RNA-binding</keyword>
<proteinExistence type="predicted"/>
<reference evidence="9 10" key="1">
    <citation type="submission" date="2020-06" db="EMBL/GenBank/DDBJ databases">
        <authorList>
            <consortium name="Wellcome Sanger Institute Data Sharing"/>
        </authorList>
    </citation>
    <scope>NUCLEOTIDE SEQUENCE [LARGE SCALE GENOMIC DNA]</scope>
</reference>
<reference evidence="9" key="2">
    <citation type="submission" date="2025-08" db="UniProtKB">
        <authorList>
            <consortium name="Ensembl"/>
        </authorList>
    </citation>
    <scope>IDENTIFICATION</scope>
</reference>
<dbReference type="GeneTree" id="ENSGT00940000175423"/>
<reference evidence="9" key="3">
    <citation type="submission" date="2025-09" db="UniProtKB">
        <authorList>
            <consortium name="Ensembl"/>
        </authorList>
    </citation>
    <scope>IDENTIFICATION</scope>
</reference>
<evidence type="ECO:0000256" key="3">
    <source>
        <dbReference type="ARBA" id="ARBA00012483"/>
    </source>
</evidence>
<evidence type="ECO:0000256" key="4">
    <source>
        <dbReference type="ARBA" id="ARBA00022679"/>
    </source>
</evidence>
<keyword evidence="5" id="KW-0479">Metal-binding</keyword>
<feature type="compositionally biased region" description="Polar residues" evidence="7">
    <location>
        <begin position="601"/>
        <end position="611"/>
    </location>
</feature>
<evidence type="ECO:0000256" key="2">
    <source>
        <dbReference type="ARBA" id="ARBA00004906"/>
    </source>
</evidence>
<feature type="region of interest" description="Disordered" evidence="7">
    <location>
        <begin position="565"/>
        <end position="611"/>
    </location>
</feature>
<dbReference type="InterPro" id="IPR057051">
    <property type="entry name" value="PARP14_RPM_1"/>
</dbReference>
<feature type="compositionally biased region" description="Low complexity" evidence="7">
    <location>
        <begin position="587"/>
        <end position="600"/>
    </location>
</feature>
<organism evidence="9 10">
    <name type="scientific">Denticeps clupeoides</name>
    <name type="common">denticle herring</name>
    <dbReference type="NCBI Taxonomy" id="299321"/>
    <lineage>
        <taxon>Eukaryota</taxon>
        <taxon>Metazoa</taxon>
        <taxon>Chordata</taxon>
        <taxon>Craniata</taxon>
        <taxon>Vertebrata</taxon>
        <taxon>Euteleostomi</taxon>
        <taxon>Actinopterygii</taxon>
        <taxon>Neopterygii</taxon>
        <taxon>Teleostei</taxon>
        <taxon>Clupei</taxon>
        <taxon>Clupeiformes</taxon>
        <taxon>Denticipitoidei</taxon>
        <taxon>Denticipitidae</taxon>
        <taxon>Denticeps</taxon>
    </lineage>
</organism>
<dbReference type="PROSITE" id="PS50102">
    <property type="entry name" value="RRM"/>
    <property type="match status" value="1"/>
</dbReference>